<evidence type="ECO:0000313" key="3">
    <source>
        <dbReference type="EMBL" id="QVI63433.1"/>
    </source>
</evidence>
<evidence type="ECO:0000256" key="1">
    <source>
        <dbReference type="SAM" id="MobiDB-lite"/>
    </source>
</evidence>
<evidence type="ECO:0008006" key="5">
    <source>
        <dbReference type="Google" id="ProtNLM"/>
    </source>
</evidence>
<name>A0ABX8D7M4_9CELL</name>
<accession>A0ABX8D7M4</accession>
<keyword evidence="2" id="KW-0472">Membrane</keyword>
<dbReference type="EMBL" id="CP074405">
    <property type="protein sequence ID" value="QVI63433.1"/>
    <property type="molecule type" value="Genomic_DNA"/>
</dbReference>
<keyword evidence="2" id="KW-0812">Transmembrane</keyword>
<dbReference type="Proteomes" id="UP000677804">
    <property type="component" value="Chromosome"/>
</dbReference>
<proteinExistence type="predicted"/>
<feature type="compositionally biased region" description="Low complexity" evidence="1">
    <location>
        <begin position="67"/>
        <end position="87"/>
    </location>
</feature>
<organism evidence="3 4">
    <name type="scientific">Cellulomonas wangleii</name>
    <dbReference type="NCBI Taxonomy" id="2816956"/>
    <lineage>
        <taxon>Bacteria</taxon>
        <taxon>Bacillati</taxon>
        <taxon>Actinomycetota</taxon>
        <taxon>Actinomycetes</taxon>
        <taxon>Micrococcales</taxon>
        <taxon>Cellulomonadaceae</taxon>
        <taxon>Cellulomonas</taxon>
    </lineage>
</organism>
<dbReference type="RefSeq" id="WP_207340763.1">
    <property type="nucleotide sequence ID" value="NZ_CP074405.1"/>
</dbReference>
<evidence type="ECO:0000313" key="4">
    <source>
        <dbReference type="Proteomes" id="UP000677804"/>
    </source>
</evidence>
<keyword evidence="2" id="KW-1133">Transmembrane helix</keyword>
<feature type="region of interest" description="Disordered" evidence="1">
    <location>
        <begin position="1"/>
        <end position="31"/>
    </location>
</feature>
<keyword evidence="4" id="KW-1185">Reference proteome</keyword>
<feature type="transmembrane region" description="Helical" evidence="2">
    <location>
        <begin position="36"/>
        <end position="55"/>
    </location>
</feature>
<protein>
    <recommendedName>
        <fullName evidence="5">PknH-like extracellular domain-containing protein</fullName>
    </recommendedName>
</protein>
<sequence length="302" mass="31248">MSGTAPESSDAPRTPSDAPGGGDEPASRPGRRTGRWWWLGVVAVVVVIVLVWRPWVSDPPAVPMAPSPTAVTTPTPAASPSAAPTVTTPAPVPGADAVFDETTAASLLATSADLESKVPAAVDGVTRRVEPGTVPWGLPEGSRVDPESCTTAVTVVGTAPTHHDATAWGNEEMTFVEDVVVLLDAAAARASFRALVTVVDECPRYALLDADGGRTTWTAEPALEGQGVFPAIVQEITVRTGEDDETRQQTTGHVLVGNAIVTWTATALRAEARDDAQAALGTPAELSAMVEQRALSAVRALP</sequence>
<evidence type="ECO:0000256" key="2">
    <source>
        <dbReference type="SAM" id="Phobius"/>
    </source>
</evidence>
<gene>
    <name evidence="3" type="ORF">KG103_06045</name>
</gene>
<reference evidence="3 4" key="1">
    <citation type="submission" date="2021-05" db="EMBL/GenBank/DDBJ databases">
        <title>Novel species in genus Cellulomonas.</title>
        <authorList>
            <person name="Zhang G."/>
        </authorList>
    </citation>
    <scope>NUCLEOTIDE SEQUENCE [LARGE SCALE GENOMIC DNA]</scope>
    <source>
        <strain evidence="4">zg-ZUI222</strain>
    </source>
</reference>
<feature type="region of interest" description="Disordered" evidence="1">
    <location>
        <begin position="64"/>
        <end position="87"/>
    </location>
</feature>